<dbReference type="Proteomes" id="UP001501009">
    <property type="component" value="Unassembled WGS sequence"/>
</dbReference>
<reference evidence="3" key="1">
    <citation type="journal article" date="2019" name="Int. J. Syst. Evol. Microbiol.">
        <title>The Global Catalogue of Microorganisms (GCM) 10K type strain sequencing project: providing services to taxonomists for standard genome sequencing and annotation.</title>
        <authorList>
            <consortium name="The Broad Institute Genomics Platform"/>
            <consortium name="The Broad Institute Genome Sequencing Center for Infectious Disease"/>
            <person name="Wu L."/>
            <person name="Ma J."/>
        </authorList>
    </citation>
    <scope>NUCLEOTIDE SEQUENCE [LARGE SCALE GENOMIC DNA]</scope>
    <source>
        <strain evidence="3">JCM 17138</strain>
    </source>
</reference>
<keyword evidence="3" id="KW-1185">Reference proteome</keyword>
<sequence>MQRSESALIVRHAPPEAVAGAIVTLHGGSELSRRTARPWQLAALRMHPVLRAAAASAPPDVLLGQVRYRHRGWNDADPAQDALRALDELQRLAGAVPTVLVGHSMGARAALRAASHPLVSGVLALAPWCPPEDSARHLDGVRLLVLHGDHDHVTPPAESADYVRRAREAGARAGLVLVRGGDHGMLRRSGDWHRATTEIVARMLKPDRDTEGLAARACAADGAVHL</sequence>
<evidence type="ECO:0000313" key="2">
    <source>
        <dbReference type="EMBL" id="GAA3832780.1"/>
    </source>
</evidence>
<organism evidence="2 3">
    <name type="scientific">Streptomyces coacervatus</name>
    <dbReference type="NCBI Taxonomy" id="647381"/>
    <lineage>
        <taxon>Bacteria</taxon>
        <taxon>Bacillati</taxon>
        <taxon>Actinomycetota</taxon>
        <taxon>Actinomycetes</taxon>
        <taxon>Kitasatosporales</taxon>
        <taxon>Streptomycetaceae</taxon>
        <taxon>Streptomyces</taxon>
    </lineage>
</organism>
<evidence type="ECO:0000259" key="1">
    <source>
        <dbReference type="Pfam" id="PF20408"/>
    </source>
</evidence>
<comment type="caution">
    <text evidence="2">The sequence shown here is derived from an EMBL/GenBank/DDBJ whole genome shotgun (WGS) entry which is preliminary data.</text>
</comment>
<proteinExistence type="predicted"/>
<dbReference type="EMBL" id="BAABDE010000030">
    <property type="protein sequence ID" value="GAA3832780.1"/>
    <property type="molecule type" value="Genomic_DNA"/>
</dbReference>
<dbReference type="SUPFAM" id="SSF53474">
    <property type="entry name" value="alpha/beta-Hydrolases"/>
    <property type="match status" value="1"/>
</dbReference>
<dbReference type="InterPro" id="IPR046879">
    <property type="entry name" value="KANL3/Tex30_Abhydrolase"/>
</dbReference>
<name>A0ABP7J226_9ACTN</name>
<dbReference type="InterPro" id="IPR029058">
    <property type="entry name" value="AB_hydrolase_fold"/>
</dbReference>
<protein>
    <submittedName>
        <fullName evidence="2">Alpha/beta hydrolase</fullName>
    </submittedName>
</protein>
<dbReference type="Pfam" id="PF20408">
    <property type="entry name" value="Abhydrolase_11"/>
    <property type="match status" value="1"/>
</dbReference>
<accession>A0ABP7J226</accession>
<evidence type="ECO:0000313" key="3">
    <source>
        <dbReference type="Proteomes" id="UP001501009"/>
    </source>
</evidence>
<dbReference type="Gene3D" id="3.40.50.1820">
    <property type="entry name" value="alpha/beta hydrolase"/>
    <property type="match status" value="1"/>
</dbReference>
<keyword evidence="2" id="KW-0378">Hydrolase</keyword>
<dbReference type="GO" id="GO:0016787">
    <property type="term" value="F:hydrolase activity"/>
    <property type="evidence" value="ECO:0007669"/>
    <property type="project" value="UniProtKB-KW"/>
</dbReference>
<feature type="domain" description="KANL3/Tex30 alpha/beta hydrolase-like" evidence="1">
    <location>
        <begin position="89"/>
        <end position="191"/>
    </location>
</feature>
<gene>
    <name evidence="2" type="ORF">GCM10022403_077290</name>
</gene>